<evidence type="ECO:0000313" key="6">
    <source>
        <dbReference type="Proteomes" id="UP000032668"/>
    </source>
</evidence>
<dbReference type="InterPro" id="IPR013658">
    <property type="entry name" value="SGL"/>
</dbReference>
<keyword evidence="6" id="KW-1185">Reference proteome</keyword>
<sequence>MAQLRDPAGALLGEGPVWHVAEQAVYWVDIKGRRLNRYKPEDGAVQRWSFHDNLAWVLPRRAGGWVAGTRHEIGELSLDPELVFTPRLRVEPDKPGNRLNDAKIDADGTIWFGTMDDNEAAPSGAFYRILPDFSVLRIDTGFTIANGPAFAPDGRTIYHTDSAARTIYRYPRHHDGTVGPRMPFIRFTDADGFPDGMTVDAKGGLWVAHWGGGRVSRFTPEGVLDRTLALPVSQVTSCCFGGANLDRLFVTTAAIGLSSERQKGEPLAGGLFELAPDIEGLPAPLFAG</sequence>
<dbReference type="GO" id="GO:0005509">
    <property type="term" value="F:calcium ion binding"/>
    <property type="evidence" value="ECO:0007669"/>
    <property type="project" value="TreeGrafter"/>
</dbReference>
<dbReference type="Proteomes" id="UP000032668">
    <property type="component" value="Unassembled WGS sequence"/>
</dbReference>
<feature type="binding site" evidence="3">
    <location>
        <position position="98"/>
    </location>
    <ligand>
        <name>substrate</name>
    </ligand>
</feature>
<dbReference type="PANTHER" id="PTHR10907">
    <property type="entry name" value="REGUCALCIN"/>
    <property type="match status" value="1"/>
</dbReference>
<feature type="binding site" evidence="3">
    <location>
        <position position="100"/>
    </location>
    <ligand>
        <name>substrate</name>
    </ligand>
</feature>
<reference evidence="5 6" key="1">
    <citation type="submission" date="2012-11" db="EMBL/GenBank/DDBJ databases">
        <title>Whole genome sequence of Acidocella aminolytica 101 = DSM 11237.</title>
        <authorList>
            <person name="Azuma Y."/>
            <person name="Higashiura N."/>
            <person name="Hirakawa H."/>
            <person name="Matsushita K."/>
        </authorList>
    </citation>
    <scope>NUCLEOTIDE SEQUENCE [LARGE SCALE GENOMIC DNA]</scope>
    <source>
        <strain evidence="6">101 / DSM 11237</strain>
    </source>
</reference>
<dbReference type="EMBL" id="BANC01000017">
    <property type="protein sequence ID" value="GAN79160.1"/>
    <property type="molecule type" value="Genomic_DNA"/>
</dbReference>
<dbReference type="GO" id="GO:0019853">
    <property type="term" value="P:L-ascorbic acid biosynthetic process"/>
    <property type="evidence" value="ECO:0007669"/>
    <property type="project" value="TreeGrafter"/>
</dbReference>
<accession>A0A0D6PBN6</accession>
<feature type="active site" description="Proton donor/acceptor" evidence="2">
    <location>
        <position position="195"/>
    </location>
</feature>
<comment type="caution">
    <text evidence="5">The sequence shown here is derived from an EMBL/GenBank/DDBJ whole genome shotgun (WGS) entry which is preliminary data.</text>
</comment>
<feature type="binding site" evidence="3">
    <location>
        <position position="195"/>
    </location>
    <ligand>
        <name>a divalent metal cation</name>
        <dbReference type="ChEBI" id="CHEBI:60240"/>
    </ligand>
</feature>
<dbReference type="Pfam" id="PF08450">
    <property type="entry name" value="SGL"/>
    <property type="match status" value="1"/>
</dbReference>
<dbReference type="Gene3D" id="2.120.10.30">
    <property type="entry name" value="TolB, C-terminal domain"/>
    <property type="match status" value="1"/>
</dbReference>
<dbReference type="InterPro" id="IPR011042">
    <property type="entry name" value="6-blade_b-propeller_TolB-like"/>
</dbReference>
<evidence type="ECO:0000256" key="1">
    <source>
        <dbReference type="ARBA" id="ARBA00008853"/>
    </source>
</evidence>
<protein>
    <submittedName>
        <fullName evidence="5">Transcriptional regulator</fullName>
    </submittedName>
</protein>
<name>A0A0D6PBN6_9PROT</name>
<dbReference type="RefSeq" id="WP_241869307.1">
    <property type="nucleotide sequence ID" value="NZ_BANC01000017.1"/>
</dbReference>
<evidence type="ECO:0000256" key="2">
    <source>
        <dbReference type="PIRSR" id="PIRSR605511-1"/>
    </source>
</evidence>
<comment type="similarity">
    <text evidence="1">Belongs to the SMP-30/CGR1 family.</text>
</comment>
<gene>
    <name evidence="5" type="ORF">Aam_017_065</name>
</gene>
<feature type="binding site" evidence="3">
    <location>
        <position position="14"/>
    </location>
    <ligand>
        <name>a divalent metal cation</name>
        <dbReference type="ChEBI" id="CHEBI:60240"/>
    </ligand>
</feature>
<keyword evidence="3" id="KW-0862">Zinc</keyword>
<dbReference type="SUPFAM" id="SSF63829">
    <property type="entry name" value="Calcium-dependent phosphotriesterase"/>
    <property type="match status" value="1"/>
</dbReference>
<dbReference type="AlphaFoldDB" id="A0A0D6PBN6"/>
<dbReference type="PRINTS" id="PR01790">
    <property type="entry name" value="SMP30FAMILY"/>
</dbReference>
<proteinExistence type="inferred from homology"/>
<feature type="domain" description="SMP-30/Gluconolactonase/LRE-like region" evidence="4">
    <location>
        <begin position="12"/>
        <end position="253"/>
    </location>
</feature>
<evidence type="ECO:0000259" key="4">
    <source>
        <dbReference type="Pfam" id="PF08450"/>
    </source>
</evidence>
<comment type="cofactor">
    <cofactor evidence="3">
        <name>Zn(2+)</name>
        <dbReference type="ChEBI" id="CHEBI:29105"/>
    </cofactor>
    <text evidence="3">Binds 1 divalent metal cation per subunit.</text>
</comment>
<dbReference type="PANTHER" id="PTHR10907:SF47">
    <property type="entry name" value="REGUCALCIN"/>
    <property type="match status" value="1"/>
</dbReference>
<keyword evidence="3" id="KW-0479">Metal-binding</keyword>
<evidence type="ECO:0000256" key="3">
    <source>
        <dbReference type="PIRSR" id="PIRSR605511-2"/>
    </source>
</evidence>
<dbReference type="STRING" id="1120923.SAMN02746095_00994"/>
<organism evidence="5 6">
    <name type="scientific">Acidocella aminolytica 101 = DSM 11237</name>
    <dbReference type="NCBI Taxonomy" id="1120923"/>
    <lineage>
        <taxon>Bacteria</taxon>
        <taxon>Pseudomonadati</taxon>
        <taxon>Pseudomonadota</taxon>
        <taxon>Alphaproteobacteria</taxon>
        <taxon>Acetobacterales</taxon>
        <taxon>Acidocellaceae</taxon>
        <taxon>Acidocella</taxon>
    </lineage>
</organism>
<dbReference type="GO" id="GO:0004341">
    <property type="term" value="F:gluconolactonase activity"/>
    <property type="evidence" value="ECO:0007669"/>
    <property type="project" value="TreeGrafter"/>
</dbReference>
<feature type="binding site" evidence="3">
    <location>
        <position position="146"/>
    </location>
    <ligand>
        <name>a divalent metal cation</name>
        <dbReference type="ChEBI" id="CHEBI:60240"/>
    </ligand>
</feature>
<dbReference type="InterPro" id="IPR005511">
    <property type="entry name" value="SMP-30"/>
</dbReference>
<evidence type="ECO:0000313" key="5">
    <source>
        <dbReference type="EMBL" id="GAN79160.1"/>
    </source>
</evidence>